<evidence type="ECO:0000256" key="2">
    <source>
        <dbReference type="SAM" id="SignalP"/>
    </source>
</evidence>
<organism evidence="3 4">
    <name type="scientific">Mycena venus</name>
    <dbReference type="NCBI Taxonomy" id="2733690"/>
    <lineage>
        <taxon>Eukaryota</taxon>
        <taxon>Fungi</taxon>
        <taxon>Dikarya</taxon>
        <taxon>Basidiomycota</taxon>
        <taxon>Agaricomycotina</taxon>
        <taxon>Agaricomycetes</taxon>
        <taxon>Agaricomycetidae</taxon>
        <taxon>Agaricales</taxon>
        <taxon>Marasmiineae</taxon>
        <taxon>Mycenaceae</taxon>
        <taxon>Mycena</taxon>
    </lineage>
</organism>
<feature type="compositionally biased region" description="Basic and acidic residues" evidence="1">
    <location>
        <begin position="42"/>
        <end position="57"/>
    </location>
</feature>
<feature type="signal peptide" evidence="2">
    <location>
        <begin position="1"/>
        <end position="20"/>
    </location>
</feature>
<gene>
    <name evidence="3" type="ORF">MVEN_00938500</name>
</gene>
<dbReference type="EMBL" id="JACAZI010000007">
    <property type="protein sequence ID" value="KAF7356086.1"/>
    <property type="molecule type" value="Genomic_DNA"/>
</dbReference>
<evidence type="ECO:0000313" key="3">
    <source>
        <dbReference type="EMBL" id="KAF7356086.1"/>
    </source>
</evidence>
<protein>
    <submittedName>
        <fullName evidence="3">Uncharacterized protein</fullName>
    </submittedName>
</protein>
<dbReference type="AlphaFoldDB" id="A0A8H6YC93"/>
<keyword evidence="2" id="KW-0732">Signal</keyword>
<dbReference type="OrthoDB" id="2830790at2759"/>
<keyword evidence="4" id="KW-1185">Reference proteome</keyword>
<name>A0A8H6YC93_9AGAR</name>
<feature type="region of interest" description="Disordered" evidence="1">
    <location>
        <begin position="42"/>
        <end position="63"/>
    </location>
</feature>
<comment type="caution">
    <text evidence="3">The sequence shown here is derived from an EMBL/GenBank/DDBJ whole genome shotgun (WGS) entry which is preliminary data.</text>
</comment>
<proteinExistence type="predicted"/>
<feature type="compositionally biased region" description="Acidic residues" evidence="1">
    <location>
        <begin position="119"/>
        <end position="129"/>
    </location>
</feature>
<feature type="region of interest" description="Disordered" evidence="1">
    <location>
        <begin position="111"/>
        <end position="136"/>
    </location>
</feature>
<sequence length="162" mass="17942">MKTSLAFLICVQFTISWVSASPMALRVKPRGFVPFVEYSSESTDKAPRSPAKHEDKPFVNYPGSEEADAVLDLPLERRTIKQHLPFVKYPSGDDSASNPRRSPLVHVPFIHYPGGDAKDDAETDGGEEDSTARKERAVSCIPCGPNTAHRDCKPFVHYPAEE</sequence>
<reference evidence="3" key="1">
    <citation type="submission" date="2020-05" db="EMBL/GenBank/DDBJ databases">
        <title>Mycena genomes resolve the evolution of fungal bioluminescence.</title>
        <authorList>
            <person name="Tsai I.J."/>
        </authorList>
    </citation>
    <scope>NUCLEOTIDE SEQUENCE</scope>
    <source>
        <strain evidence="3">CCC161011</strain>
    </source>
</reference>
<evidence type="ECO:0000256" key="1">
    <source>
        <dbReference type="SAM" id="MobiDB-lite"/>
    </source>
</evidence>
<evidence type="ECO:0000313" key="4">
    <source>
        <dbReference type="Proteomes" id="UP000620124"/>
    </source>
</evidence>
<feature type="region of interest" description="Disordered" evidence="1">
    <location>
        <begin position="86"/>
        <end position="105"/>
    </location>
</feature>
<accession>A0A8H6YC93</accession>
<feature type="chain" id="PRO_5034671720" evidence="2">
    <location>
        <begin position="21"/>
        <end position="162"/>
    </location>
</feature>
<dbReference type="Proteomes" id="UP000620124">
    <property type="component" value="Unassembled WGS sequence"/>
</dbReference>